<dbReference type="AlphaFoldDB" id="A0A841G2X8"/>
<evidence type="ECO:0000256" key="1">
    <source>
        <dbReference type="SAM" id="MobiDB-lite"/>
    </source>
</evidence>
<gene>
    <name evidence="2" type="ORF">HNR73_007886</name>
</gene>
<evidence type="ECO:0000313" key="2">
    <source>
        <dbReference type="EMBL" id="MBB6039987.1"/>
    </source>
</evidence>
<evidence type="ECO:0000313" key="3">
    <source>
        <dbReference type="Proteomes" id="UP000548476"/>
    </source>
</evidence>
<name>A0A841G2X8_9ACTN</name>
<dbReference type="EMBL" id="JACHGT010000029">
    <property type="protein sequence ID" value="MBB6039987.1"/>
    <property type="molecule type" value="Genomic_DNA"/>
</dbReference>
<protein>
    <submittedName>
        <fullName evidence="2">Uncharacterized protein</fullName>
    </submittedName>
</protein>
<organism evidence="2 3">
    <name type="scientific">Phytomonospora endophytica</name>
    <dbReference type="NCBI Taxonomy" id="714109"/>
    <lineage>
        <taxon>Bacteria</taxon>
        <taxon>Bacillati</taxon>
        <taxon>Actinomycetota</taxon>
        <taxon>Actinomycetes</taxon>
        <taxon>Micromonosporales</taxon>
        <taxon>Micromonosporaceae</taxon>
        <taxon>Phytomonospora</taxon>
    </lineage>
</organism>
<feature type="region of interest" description="Disordered" evidence="1">
    <location>
        <begin position="30"/>
        <end position="85"/>
    </location>
</feature>
<feature type="compositionally biased region" description="Polar residues" evidence="1">
    <location>
        <begin position="57"/>
        <end position="67"/>
    </location>
</feature>
<sequence length="85" mass="8857">MPGVCVGAAVLAARADVDVDVERTVTTATDSPTFSVGHDKSSPPMTGCRPLTPPRSYRSSWPTTASPSKPPHRPRPVSSPAAFPS</sequence>
<dbReference type="Proteomes" id="UP000548476">
    <property type="component" value="Unassembled WGS sequence"/>
</dbReference>
<proteinExistence type="predicted"/>
<accession>A0A841G2X8</accession>
<comment type="caution">
    <text evidence="2">The sequence shown here is derived from an EMBL/GenBank/DDBJ whole genome shotgun (WGS) entry which is preliminary data.</text>
</comment>
<reference evidence="2 3" key="1">
    <citation type="submission" date="2020-08" db="EMBL/GenBank/DDBJ databases">
        <title>Genomic Encyclopedia of Type Strains, Phase IV (KMG-IV): sequencing the most valuable type-strain genomes for metagenomic binning, comparative biology and taxonomic classification.</title>
        <authorList>
            <person name="Goeker M."/>
        </authorList>
    </citation>
    <scope>NUCLEOTIDE SEQUENCE [LARGE SCALE GENOMIC DNA]</scope>
    <source>
        <strain evidence="2 3">YIM 65646</strain>
    </source>
</reference>
<keyword evidence="3" id="KW-1185">Reference proteome</keyword>